<evidence type="ECO:0000313" key="2">
    <source>
        <dbReference type="Ensembl" id="ENSXETP00000102531"/>
    </source>
</evidence>
<dbReference type="Ensembl" id="ENSXETT00000119924">
    <property type="protein sequence ID" value="ENSXETP00000102531"/>
    <property type="gene ID" value="ENSXETG00000041790"/>
</dbReference>
<dbReference type="InParanoid" id="A0A803J3Y6"/>
<proteinExistence type="predicted"/>
<dbReference type="Pfam" id="PF13676">
    <property type="entry name" value="TIR_2"/>
    <property type="match status" value="1"/>
</dbReference>
<evidence type="ECO:0000259" key="1">
    <source>
        <dbReference type="PROSITE" id="PS50104"/>
    </source>
</evidence>
<dbReference type="SUPFAM" id="SSF52200">
    <property type="entry name" value="Toll/Interleukin receptor TIR domain"/>
    <property type="match status" value="1"/>
</dbReference>
<dbReference type="InterPro" id="IPR035897">
    <property type="entry name" value="Toll_tir_struct_dom_sf"/>
</dbReference>
<reference evidence="2" key="1">
    <citation type="journal article" date="2010" name="Science">
        <title>The genome of the Western clawed frog Xenopus tropicalis.</title>
        <authorList>
            <person name="Hellsten U."/>
            <person name="Harland R.M."/>
            <person name="Gilchrist M.J."/>
            <person name="Hendrix D."/>
            <person name="Jurka J."/>
            <person name="Kapitonov V."/>
            <person name="Ovcharenko I."/>
            <person name="Putnam N.H."/>
            <person name="Shu S."/>
            <person name="Taher L."/>
            <person name="Blitz I.L."/>
            <person name="Blumberg B."/>
            <person name="Dichmann D.S."/>
            <person name="Dubchak I."/>
            <person name="Amaya E."/>
            <person name="Detter J.C."/>
            <person name="Fletcher R."/>
            <person name="Gerhard D.S."/>
            <person name="Goodstein D."/>
            <person name="Graves T."/>
            <person name="Grigoriev I.V."/>
            <person name="Grimwood J."/>
            <person name="Kawashima T."/>
            <person name="Lindquist E."/>
            <person name="Lucas S.M."/>
            <person name="Mead P.E."/>
            <person name="Mitros T."/>
            <person name="Ogino H."/>
            <person name="Ohta Y."/>
            <person name="Poliakov A.V."/>
            <person name="Pollet N."/>
            <person name="Robert J."/>
            <person name="Salamov A."/>
            <person name="Sater A.K."/>
            <person name="Schmutz J."/>
            <person name="Terry A."/>
            <person name="Vize P.D."/>
            <person name="Warren W.C."/>
            <person name="Wells D."/>
            <person name="Wills A."/>
            <person name="Wilson R.K."/>
            <person name="Zimmerman L.B."/>
            <person name="Zorn A.M."/>
            <person name="Grainger R."/>
            <person name="Grammer T."/>
            <person name="Khokha M.K."/>
            <person name="Richardson P.M."/>
            <person name="Rokhsar D.S."/>
        </authorList>
    </citation>
    <scope>NUCLEOTIDE SEQUENCE [LARGE SCALE GENOMIC DNA]</scope>
    <source>
        <strain evidence="2">Nigerian</strain>
    </source>
</reference>
<reference evidence="2" key="2">
    <citation type="submission" date="2021-03" db="UniProtKB">
        <authorList>
            <consortium name="Ensembl"/>
        </authorList>
    </citation>
    <scope>IDENTIFICATION</scope>
</reference>
<feature type="domain" description="TIR" evidence="1">
    <location>
        <begin position="6"/>
        <end position="133"/>
    </location>
</feature>
<dbReference type="Ensembl" id="ENSXETT00000114069">
    <property type="protein sequence ID" value="ENSXETP00000102764"/>
    <property type="gene ID" value="ENSXETG00000041790"/>
</dbReference>
<dbReference type="GO" id="GO:0007165">
    <property type="term" value="P:signal transduction"/>
    <property type="evidence" value="ECO:0007669"/>
    <property type="project" value="InterPro"/>
</dbReference>
<sequence>MCATNYLYDFSLWYCLDDAHVAAKILCMLEQNCYRGYDEHRDKTAGTQAIAWTTNVIQSSRISFLIVSATSLNDPWFNNVSEWSLVNYVDQEAVKVVPIYVGIDEAQRPHKLRFLTSLNYDSSYFPNRLLASMKPRNRH</sequence>
<dbReference type="GeneTree" id="ENSGT00950000185298"/>
<organism evidence="2">
    <name type="scientific">Xenopus tropicalis</name>
    <name type="common">Western clawed frog</name>
    <name type="synonym">Silurana tropicalis</name>
    <dbReference type="NCBI Taxonomy" id="8364"/>
    <lineage>
        <taxon>Eukaryota</taxon>
        <taxon>Metazoa</taxon>
        <taxon>Chordata</taxon>
        <taxon>Craniata</taxon>
        <taxon>Vertebrata</taxon>
        <taxon>Euteleostomi</taxon>
        <taxon>Amphibia</taxon>
        <taxon>Batrachia</taxon>
        <taxon>Anura</taxon>
        <taxon>Pipoidea</taxon>
        <taxon>Pipidae</taxon>
        <taxon>Xenopodinae</taxon>
        <taxon>Xenopus</taxon>
        <taxon>Silurana</taxon>
    </lineage>
</organism>
<accession>A0A803J3Y6</accession>
<name>A0A803J3Y6_XENTR</name>
<dbReference type="Gene3D" id="3.40.50.10140">
    <property type="entry name" value="Toll/interleukin-1 receptor homology (TIR) domain"/>
    <property type="match status" value="1"/>
</dbReference>
<dbReference type="InterPro" id="IPR000157">
    <property type="entry name" value="TIR_dom"/>
</dbReference>
<protein>
    <recommendedName>
        <fullName evidence="1">TIR domain-containing protein</fullName>
    </recommendedName>
</protein>
<dbReference type="PROSITE" id="PS50104">
    <property type="entry name" value="TIR"/>
    <property type="match status" value="1"/>
</dbReference>
<dbReference type="AlphaFoldDB" id="A0A803J3Y6"/>